<organism evidence="2 3">
    <name type="scientific">Actinoplanes lobatus</name>
    <dbReference type="NCBI Taxonomy" id="113568"/>
    <lineage>
        <taxon>Bacteria</taxon>
        <taxon>Bacillati</taxon>
        <taxon>Actinomycetota</taxon>
        <taxon>Actinomycetes</taxon>
        <taxon>Micromonosporales</taxon>
        <taxon>Micromonosporaceae</taxon>
        <taxon>Actinoplanes</taxon>
    </lineage>
</organism>
<reference evidence="2 3" key="1">
    <citation type="submission" date="2020-08" db="EMBL/GenBank/DDBJ databases">
        <title>Sequencing the genomes of 1000 actinobacteria strains.</title>
        <authorList>
            <person name="Klenk H.-P."/>
        </authorList>
    </citation>
    <scope>NUCLEOTIDE SEQUENCE [LARGE SCALE GENOMIC DNA]</scope>
    <source>
        <strain evidence="2 3">DSM 43150</strain>
    </source>
</reference>
<reference evidence="1 4" key="2">
    <citation type="submission" date="2021-01" db="EMBL/GenBank/DDBJ databases">
        <title>Whole genome shotgun sequence of Actinoplanes lobatus NBRC 12513.</title>
        <authorList>
            <person name="Komaki H."/>
            <person name="Tamura T."/>
        </authorList>
    </citation>
    <scope>NUCLEOTIDE SEQUENCE [LARGE SCALE GENOMIC DNA]</scope>
    <source>
        <strain evidence="1 4">NBRC 12513</strain>
    </source>
</reference>
<evidence type="ECO:0000313" key="3">
    <source>
        <dbReference type="Proteomes" id="UP000590511"/>
    </source>
</evidence>
<evidence type="ECO:0000313" key="2">
    <source>
        <dbReference type="EMBL" id="MBB4751900.1"/>
    </source>
</evidence>
<proteinExistence type="predicted"/>
<dbReference type="EMBL" id="JACHNC010000001">
    <property type="protein sequence ID" value="MBB4751900.1"/>
    <property type="molecule type" value="Genomic_DNA"/>
</dbReference>
<name>A0A7W7HK02_9ACTN</name>
<comment type="caution">
    <text evidence="2">The sequence shown here is derived from an EMBL/GenBank/DDBJ whole genome shotgun (WGS) entry which is preliminary data.</text>
</comment>
<accession>A0A7W7HK02</accession>
<gene>
    <name evidence="1" type="ORF">Alo02nite_72710</name>
    <name evidence="2" type="ORF">BJ964_006061</name>
</gene>
<dbReference type="Proteomes" id="UP000590511">
    <property type="component" value="Unassembled WGS sequence"/>
</dbReference>
<dbReference type="RefSeq" id="WP_188123857.1">
    <property type="nucleotide sequence ID" value="NZ_BOMP01000124.1"/>
</dbReference>
<keyword evidence="4" id="KW-1185">Reference proteome</keyword>
<dbReference type="AlphaFoldDB" id="A0A7W7HK02"/>
<evidence type="ECO:0000313" key="1">
    <source>
        <dbReference type="EMBL" id="GIE44373.1"/>
    </source>
</evidence>
<sequence>MLEPGRPIKCGLDDPARAELSAWLWHIDPMINGMGRLAFVVALAAVSTGGCSDGSGSAVAATEPATGLTASATEPRIGAEYVALEGTVRTVQMWSWQRLSTSLDKADRAGSVPAGLWDEAVTDGIRVAGNNHAGCADAELSRKEGDRVEVKVTDCTVASGAVISAVGCVVLAPPSGTAQAALEQSFQNAGGSGMRFVGSPAQATAGTWYVGACD</sequence>
<protein>
    <submittedName>
        <fullName evidence="2">Uncharacterized protein</fullName>
    </submittedName>
</protein>
<dbReference type="EMBL" id="BOMP01000124">
    <property type="protein sequence ID" value="GIE44373.1"/>
    <property type="molecule type" value="Genomic_DNA"/>
</dbReference>
<dbReference type="Proteomes" id="UP000631312">
    <property type="component" value="Unassembled WGS sequence"/>
</dbReference>
<evidence type="ECO:0000313" key="4">
    <source>
        <dbReference type="Proteomes" id="UP000631312"/>
    </source>
</evidence>